<accession>A0AAE1E1E8</accession>
<organism evidence="1 2">
    <name type="scientific">Elysia crispata</name>
    <name type="common">lettuce slug</name>
    <dbReference type="NCBI Taxonomy" id="231223"/>
    <lineage>
        <taxon>Eukaryota</taxon>
        <taxon>Metazoa</taxon>
        <taxon>Spiralia</taxon>
        <taxon>Lophotrochozoa</taxon>
        <taxon>Mollusca</taxon>
        <taxon>Gastropoda</taxon>
        <taxon>Heterobranchia</taxon>
        <taxon>Euthyneura</taxon>
        <taxon>Panpulmonata</taxon>
        <taxon>Sacoglossa</taxon>
        <taxon>Placobranchoidea</taxon>
        <taxon>Plakobranchidae</taxon>
        <taxon>Elysia</taxon>
    </lineage>
</organism>
<dbReference type="Proteomes" id="UP001283361">
    <property type="component" value="Unassembled WGS sequence"/>
</dbReference>
<dbReference type="AlphaFoldDB" id="A0AAE1E1E8"/>
<name>A0AAE1E1E8_9GAST</name>
<evidence type="ECO:0000313" key="1">
    <source>
        <dbReference type="EMBL" id="KAK3790771.1"/>
    </source>
</evidence>
<reference evidence="1" key="1">
    <citation type="journal article" date="2023" name="G3 (Bethesda)">
        <title>A reference genome for the long-term kleptoplast-retaining sea slug Elysia crispata morphotype clarki.</title>
        <authorList>
            <person name="Eastman K.E."/>
            <person name="Pendleton A.L."/>
            <person name="Shaikh M.A."/>
            <person name="Suttiyut T."/>
            <person name="Ogas R."/>
            <person name="Tomko P."/>
            <person name="Gavelis G."/>
            <person name="Widhalm J.R."/>
            <person name="Wisecaver J.H."/>
        </authorList>
    </citation>
    <scope>NUCLEOTIDE SEQUENCE</scope>
    <source>
        <strain evidence="1">ECLA1</strain>
    </source>
</reference>
<proteinExistence type="predicted"/>
<dbReference type="EMBL" id="JAWDGP010001519">
    <property type="protein sequence ID" value="KAK3790771.1"/>
    <property type="molecule type" value="Genomic_DNA"/>
</dbReference>
<protein>
    <submittedName>
        <fullName evidence="1">Uncharacterized protein</fullName>
    </submittedName>
</protein>
<gene>
    <name evidence="1" type="ORF">RRG08_038262</name>
</gene>
<keyword evidence="2" id="KW-1185">Reference proteome</keyword>
<evidence type="ECO:0000313" key="2">
    <source>
        <dbReference type="Proteomes" id="UP001283361"/>
    </source>
</evidence>
<comment type="caution">
    <text evidence="1">The sequence shown here is derived from an EMBL/GenBank/DDBJ whole genome shotgun (WGS) entry which is preliminary data.</text>
</comment>
<sequence>MSGSNNLHSSPGHHRLGLYSVLSIIQDLQSWPLQVGNPLISWTRLNDVCLFSLDACVRFIWLTRIIPQFPPLDPTFRVFPIADLYADKLRSRSLSSALFAAVISPEPPDQTRPVKVNCSGRLGVQASRCRCTRFPELDEMDCKLVSTGIPRSLSSGSRPVDRVGIACSDYLGASWDRKGIACSDYVGASWHREGIACSDYVGASWDREGIT</sequence>